<accession>A0A4Q4SWS8</accession>
<keyword evidence="2" id="KW-0472">Membrane</keyword>
<dbReference type="EMBL" id="QJNU01000720">
    <property type="protein sequence ID" value="RYO88495.1"/>
    <property type="molecule type" value="Genomic_DNA"/>
</dbReference>
<keyword evidence="2" id="KW-0812">Transmembrane</keyword>
<feature type="compositionally biased region" description="Pro residues" evidence="1">
    <location>
        <begin position="372"/>
        <end position="382"/>
    </location>
</feature>
<feature type="region of interest" description="Disordered" evidence="1">
    <location>
        <begin position="1"/>
        <end position="38"/>
    </location>
</feature>
<reference evidence="3 4" key="1">
    <citation type="submission" date="2018-06" db="EMBL/GenBank/DDBJ databases">
        <title>Complete Genomes of Monosporascus.</title>
        <authorList>
            <person name="Robinson A.J."/>
            <person name="Natvig D.O."/>
        </authorList>
    </citation>
    <scope>NUCLEOTIDE SEQUENCE [LARGE SCALE GENOMIC DNA]</scope>
    <source>
        <strain evidence="3 4">CBS 110550</strain>
    </source>
</reference>
<evidence type="ECO:0000313" key="3">
    <source>
        <dbReference type="EMBL" id="RYO88495.1"/>
    </source>
</evidence>
<protein>
    <submittedName>
        <fullName evidence="3">Uncharacterized protein</fullName>
    </submittedName>
</protein>
<evidence type="ECO:0000313" key="4">
    <source>
        <dbReference type="Proteomes" id="UP000293360"/>
    </source>
</evidence>
<feature type="compositionally biased region" description="Basic and acidic residues" evidence="1">
    <location>
        <begin position="384"/>
        <end position="402"/>
    </location>
</feature>
<dbReference type="OrthoDB" id="5376312at2759"/>
<keyword evidence="4" id="KW-1185">Reference proteome</keyword>
<evidence type="ECO:0000256" key="1">
    <source>
        <dbReference type="SAM" id="MobiDB-lite"/>
    </source>
</evidence>
<dbReference type="Proteomes" id="UP000293360">
    <property type="component" value="Unassembled WGS sequence"/>
</dbReference>
<dbReference type="STRING" id="155417.A0A4Q4SWS8"/>
<gene>
    <name evidence="3" type="ORF">DL764_008721</name>
</gene>
<keyword evidence="2" id="KW-1133">Transmembrane helix</keyword>
<feature type="compositionally biased region" description="Pro residues" evidence="1">
    <location>
        <begin position="1"/>
        <end position="11"/>
    </location>
</feature>
<feature type="compositionally biased region" description="Basic and acidic residues" evidence="1">
    <location>
        <begin position="190"/>
        <end position="212"/>
    </location>
</feature>
<feature type="region of interest" description="Disordered" evidence="1">
    <location>
        <begin position="337"/>
        <end position="434"/>
    </location>
</feature>
<dbReference type="AlphaFoldDB" id="A0A4Q4SWS8"/>
<comment type="caution">
    <text evidence="3">The sequence shown here is derived from an EMBL/GenBank/DDBJ whole genome shotgun (WGS) entry which is preliminary data.</text>
</comment>
<sequence>MLPPHRIPIPVRPNDGNGFTRRQSRPEDEREDGGPGIPMPTILIVVGVTVFLISVIVIFSLVRHKDKRDLKGRYKQASGFESSTRHLETPANFDATVSEAQRNNGNASGQINREPSVRSILTLPAYRHNPDDNEQVLGREGERDGVDVVVDYPTPEEQEAMREEEMAALYEVRLARQQQIAERAEQRRLREEARRRGDSVALRELRTQERSTSRSSVVNGLREAHEQAKERRQRAVSSVSYHDLGVARHDGTRIRANSTESDRVGLLSDAASITPSTRPASSMHQRERSASSILSFDSDAGGMPSSPGFPSISGVATPRLSTYSHTRAGSSPEIINEADLGDAVMPPSQSPPDYEEISLEDARSRAATPVFNEPPPNYPGPSPGRDRRPSAHGVDLVDRAGEDGDLSSLAGNPDRRNSARPTSRGVGGVPQLPSLRLGSVPQIVIETENTSSYQRR</sequence>
<feature type="transmembrane region" description="Helical" evidence="2">
    <location>
        <begin position="42"/>
        <end position="62"/>
    </location>
</feature>
<name>A0A4Q4SWS8_9PEZI</name>
<feature type="region of interest" description="Disordered" evidence="1">
    <location>
        <begin position="190"/>
        <end position="313"/>
    </location>
</feature>
<organism evidence="3 4">
    <name type="scientific">Monosporascus ibericus</name>
    <dbReference type="NCBI Taxonomy" id="155417"/>
    <lineage>
        <taxon>Eukaryota</taxon>
        <taxon>Fungi</taxon>
        <taxon>Dikarya</taxon>
        <taxon>Ascomycota</taxon>
        <taxon>Pezizomycotina</taxon>
        <taxon>Sordariomycetes</taxon>
        <taxon>Xylariomycetidae</taxon>
        <taxon>Xylariales</taxon>
        <taxon>Xylariales incertae sedis</taxon>
        <taxon>Monosporascus</taxon>
    </lineage>
</organism>
<feature type="compositionally biased region" description="Polar residues" evidence="1">
    <location>
        <begin position="271"/>
        <end position="283"/>
    </location>
</feature>
<proteinExistence type="predicted"/>
<evidence type="ECO:0000256" key="2">
    <source>
        <dbReference type="SAM" id="Phobius"/>
    </source>
</evidence>